<feature type="transmembrane region" description="Helical" evidence="2">
    <location>
        <begin position="1374"/>
        <end position="1399"/>
    </location>
</feature>
<sequence length="1474" mass="164132">MAGNTHVSHCVTESQGGSAANSSSSKGGILRSTLTGPQNPLSPPAAAVELLEDVAMPTAKMEMQEINRILCGHDVECVPRLRPSSSCQTPVPHSYTGLVQLLPAEILFGVMTFLDARSLFQCRAVCRSFNNALLSHGVQLPTSSLTRAVLDTTVGTDTLTGVVRRREARLRQSERAWALWMTHYLTARLGQKVDRKAFNKLCFEGKAQTAQLRCAQRSARRATEEWLGHQSDCCRVQHNIRRNWFNVASLSCTGAVGVSPVILPDGTLCINDPVDTILLYARRDRDMLPCFTRHAKQVLPSRAVEARRDLWAAFDKVTFSSAVSLLHYDPCTEALIVGLEKSEVVLLRVSSAVVIGLERRLEVGLEHGKPHSRPGRRVLRSPTGNIQESVTVLAHHRTTEDTRGSFVPIDVDTVGLPDYEWSLAEMTAVTQKHGIDVDLSRVIVVRREEDAAASLISTRPCPGVCLTSEDMLEITALRHALAAGDHNFGNNAQGETAQRGNFPAAPAAVGADAGAESGMPGSVVVTSAVESADAHTSGRTTLSINTTWEGSSIMRMGTNDTADTKHVMEKCVFAVFNEQAALTSVVARTAEAGVFALGPNACTPLGVNYSGDVKKAYVLQAPVFRRRETPPIESMDEGEATIAYLMASGILICQKSIIRDVKEAVKCVWSGSSLANSRKDRNRGEKSRKACTTHLRRCAWYFLRGYSYSSPSREMTVLREISSPLLLAFVSPRPWPQQHVMALANWRHEDSKTGQQKQHQEKKKPPNMRYWWSPFRDGHPYFRKPFMLYVAMYVPLLAFQRQEAGSSRQELPLEGQPRFQEVEIIEDMSQMGLGVFSVALSPTHAFFLLGMVNGAILLLSPSCTGIRDEAPQARSPAAEQLPSQPADEPTRAVSVGVTRRGVSSARGNALPQGAENGDEDEDEGEEEEEEDGEDVAFTMPRLPRAPLNHLYRTTLPETVEEIVRQRRRRQPHLRSFTATQMFGDGFREDPFIQEVQRGTKSVLAPMVGENSPANKMPLHAVWILAPRENSHLFGGAAVRSMHLDEWKLTTLSMSFEIAVYDLTPETRSGQTGMLVVPLLTLSPYKRHPFAGLPRPKEEFWFCAKLRQMILVGSKRGLIGSEMMWRNGLLLVSSQLGGKRCTIFDFSLAFRDPEKKGEGAPVAYSTTRREYHRCTSGVTLLIPAGENGAVYFPRHYPLLLRWEFLFLIMAVVRSFTTFCASLATALLMLRIDEYIAIPYWSILLLYSPFALNFLLSDTLLYDPYSAKGCGVPFYSHVVSDVLVLVVFPVLFTVRHDAYDKFHPSWVFITLSLDVGLALKPVPSAYLAIYKEDFCPRAVVEQLGKFVGNALYIAFIVLLSLYFDGPLATDPRKPKFDLFIAFLPVFVLLLFTFFKTIFLYYQTRNRAYIFFLAISALVILLPMCMFIWEFSWYYAVSNRGRMFRPSLTQTCFIIPCFFLLFSLYVAFSSVMLLASY</sequence>
<comment type="caution">
    <text evidence="4">The sequence shown here is derived from an EMBL/GenBank/DDBJ whole genome shotgun (WGS) entry which is preliminary data.</text>
</comment>
<dbReference type="Pfam" id="PF12937">
    <property type="entry name" value="F-box-like"/>
    <property type="match status" value="1"/>
</dbReference>
<keyword evidence="2" id="KW-0472">Membrane</keyword>
<feature type="region of interest" description="Disordered" evidence="1">
    <location>
        <begin position="1"/>
        <end position="41"/>
    </location>
</feature>
<dbReference type="SUPFAM" id="SSF81383">
    <property type="entry name" value="F-box domain"/>
    <property type="match status" value="1"/>
</dbReference>
<feature type="compositionally biased region" description="Low complexity" evidence="1">
    <location>
        <begin position="891"/>
        <end position="907"/>
    </location>
</feature>
<dbReference type="InterPro" id="IPR036047">
    <property type="entry name" value="F-box-like_dom_sf"/>
</dbReference>
<feature type="transmembrane region" description="Helical" evidence="2">
    <location>
        <begin position="1238"/>
        <end position="1260"/>
    </location>
</feature>
<dbReference type="RefSeq" id="XP_029228748.1">
    <property type="nucleotide sequence ID" value="XM_029371270.1"/>
</dbReference>
<feature type="compositionally biased region" description="Acidic residues" evidence="1">
    <location>
        <begin position="916"/>
        <end position="934"/>
    </location>
</feature>
<evidence type="ECO:0000313" key="4">
    <source>
        <dbReference type="EMBL" id="RNF19180.1"/>
    </source>
</evidence>
<accession>A0A422PN73</accession>
<keyword evidence="5" id="KW-1185">Reference proteome</keyword>
<feature type="compositionally biased region" description="Polar residues" evidence="1">
    <location>
        <begin position="1"/>
        <end position="13"/>
    </location>
</feature>
<evidence type="ECO:0000256" key="1">
    <source>
        <dbReference type="SAM" id="MobiDB-lite"/>
    </source>
</evidence>
<feature type="domain" description="F-box" evidence="3">
    <location>
        <begin position="96"/>
        <end position="149"/>
    </location>
</feature>
<dbReference type="CDD" id="cd09917">
    <property type="entry name" value="F-box_SF"/>
    <property type="match status" value="1"/>
</dbReference>
<name>A0A422PN73_9TRYP</name>
<dbReference type="OrthoDB" id="252818at2759"/>
<evidence type="ECO:0000259" key="3">
    <source>
        <dbReference type="PROSITE" id="PS50181"/>
    </source>
</evidence>
<evidence type="ECO:0000313" key="5">
    <source>
        <dbReference type="Proteomes" id="UP000284403"/>
    </source>
</evidence>
<dbReference type="Proteomes" id="UP000284403">
    <property type="component" value="Unassembled WGS sequence"/>
</dbReference>
<proteinExistence type="predicted"/>
<dbReference type="InterPro" id="IPR001810">
    <property type="entry name" value="F-box_dom"/>
</dbReference>
<feature type="transmembrane region" description="Helical" evidence="2">
    <location>
        <begin position="1272"/>
        <end position="1292"/>
    </location>
</feature>
<feature type="transmembrane region" description="Helical" evidence="2">
    <location>
        <begin position="1203"/>
        <end position="1226"/>
    </location>
</feature>
<keyword evidence="2" id="KW-1133">Transmembrane helix</keyword>
<protein>
    <recommendedName>
        <fullName evidence="3">F-box domain-containing protein</fullName>
    </recommendedName>
</protein>
<feature type="transmembrane region" description="Helical" evidence="2">
    <location>
        <begin position="1344"/>
        <end position="1362"/>
    </location>
</feature>
<reference evidence="4 5" key="1">
    <citation type="journal article" date="2018" name="BMC Genomics">
        <title>Genomic comparison of Trypanosoma conorhini and Trypanosoma rangeli to Trypanosoma cruzi strains of high and low virulence.</title>
        <authorList>
            <person name="Bradwell K.R."/>
            <person name="Koparde V.N."/>
            <person name="Matveyev A.V."/>
            <person name="Serrano M.G."/>
            <person name="Alves J.M."/>
            <person name="Parikh H."/>
            <person name="Huang B."/>
            <person name="Lee V."/>
            <person name="Espinosa-Alvarez O."/>
            <person name="Ortiz P.A."/>
            <person name="Costa-Martins A.G."/>
            <person name="Teixeira M.M."/>
            <person name="Buck G.A."/>
        </authorList>
    </citation>
    <scope>NUCLEOTIDE SEQUENCE [LARGE SCALE GENOMIC DNA]</scope>
    <source>
        <strain evidence="4 5">025E</strain>
    </source>
</reference>
<dbReference type="EMBL" id="MKKU01000212">
    <property type="protein sequence ID" value="RNF19180.1"/>
    <property type="molecule type" value="Genomic_DNA"/>
</dbReference>
<feature type="region of interest" description="Disordered" evidence="1">
    <location>
        <begin position="869"/>
        <end position="937"/>
    </location>
</feature>
<organism evidence="4 5">
    <name type="scientific">Trypanosoma conorhini</name>
    <dbReference type="NCBI Taxonomy" id="83891"/>
    <lineage>
        <taxon>Eukaryota</taxon>
        <taxon>Discoba</taxon>
        <taxon>Euglenozoa</taxon>
        <taxon>Kinetoplastea</taxon>
        <taxon>Metakinetoplastina</taxon>
        <taxon>Trypanosomatida</taxon>
        <taxon>Trypanosomatidae</taxon>
        <taxon>Trypanosoma</taxon>
    </lineage>
</organism>
<dbReference type="SMART" id="SM00256">
    <property type="entry name" value="FBOX"/>
    <property type="match status" value="1"/>
</dbReference>
<evidence type="ECO:0000256" key="2">
    <source>
        <dbReference type="SAM" id="Phobius"/>
    </source>
</evidence>
<dbReference type="GeneID" id="40317970"/>
<feature type="transmembrane region" description="Helical" evidence="2">
    <location>
        <begin position="1449"/>
        <end position="1472"/>
    </location>
</feature>
<gene>
    <name evidence="4" type="ORF">Tco025E_04359</name>
</gene>
<feature type="transmembrane region" description="Helical" evidence="2">
    <location>
        <begin position="1405"/>
        <end position="1428"/>
    </location>
</feature>
<dbReference type="PROSITE" id="PS50181">
    <property type="entry name" value="FBOX"/>
    <property type="match status" value="1"/>
</dbReference>
<feature type="compositionally biased region" description="Low complexity" evidence="1">
    <location>
        <begin position="14"/>
        <end position="28"/>
    </location>
</feature>
<keyword evidence="2" id="KW-0812">Transmembrane</keyword>
<dbReference type="Gene3D" id="1.20.1280.50">
    <property type="match status" value="1"/>
</dbReference>